<reference evidence="1 2" key="1">
    <citation type="journal article" date="2011" name="Genome Biol.">
        <title>Comparative genome sequence analysis underscores mycoparasitism as the ancestral life style of Trichoderma.</title>
        <authorList>
            <person name="Kubicek C.P."/>
            <person name="Herrera-Estrella A."/>
            <person name="Seidl-Seiboth V."/>
            <person name="Martinez D.A."/>
            <person name="Druzhinina I.S."/>
            <person name="Thon M."/>
            <person name="Zeilinger S."/>
            <person name="Casas-Flores S."/>
            <person name="Horwitz B.A."/>
            <person name="Mukherjee P.K."/>
            <person name="Mukherjee M."/>
            <person name="Kredics L."/>
            <person name="Alcaraz L.D."/>
            <person name="Aerts A."/>
            <person name="Antal Z."/>
            <person name="Atanasova L."/>
            <person name="Cervantes-Badillo M.G."/>
            <person name="Challacombe J."/>
            <person name="Chertkov O."/>
            <person name="McCluskey K."/>
            <person name="Coulpier F."/>
            <person name="Deshpande N."/>
            <person name="von Doehren H."/>
            <person name="Ebbole D.J."/>
            <person name="Esquivel-Naranjo E.U."/>
            <person name="Fekete E."/>
            <person name="Flipphi M."/>
            <person name="Glaser F."/>
            <person name="Gomez-Rodriguez E.Y."/>
            <person name="Gruber S."/>
            <person name="Han C."/>
            <person name="Henrissat B."/>
            <person name="Hermosa R."/>
            <person name="Hernandez-Onate M."/>
            <person name="Karaffa L."/>
            <person name="Kosti I."/>
            <person name="Le Crom S."/>
            <person name="Lindquist E."/>
            <person name="Lucas S."/>
            <person name="Luebeck M."/>
            <person name="Luebeck P.S."/>
            <person name="Margeot A."/>
            <person name="Metz B."/>
            <person name="Misra M."/>
            <person name="Nevalainen H."/>
            <person name="Omann M."/>
            <person name="Packer N."/>
            <person name="Perrone G."/>
            <person name="Uresti-Rivera E.E."/>
            <person name="Salamov A."/>
            <person name="Schmoll M."/>
            <person name="Seiboth B."/>
            <person name="Shapiro H."/>
            <person name="Sukno S."/>
            <person name="Tamayo-Ramos J.A."/>
            <person name="Tisch D."/>
            <person name="Wiest A."/>
            <person name="Wilkinson H.H."/>
            <person name="Zhang M."/>
            <person name="Coutinho P.M."/>
            <person name="Kenerley C.M."/>
            <person name="Monte E."/>
            <person name="Baker S.E."/>
            <person name="Grigoriev I.V."/>
        </authorList>
    </citation>
    <scope>NUCLEOTIDE SEQUENCE [LARGE SCALE GENOMIC DNA]</scope>
    <source>
        <strain evidence="2">ATCC 20476 / IMI 206040</strain>
    </source>
</reference>
<dbReference type="AlphaFoldDB" id="G9NT19"/>
<dbReference type="Proteomes" id="UP000005426">
    <property type="component" value="Unassembled WGS sequence"/>
</dbReference>
<name>G9NT19_HYPAI</name>
<organism evidence="1 2">
    <name type="scientific">Hypocrea atroviridis (strain ATCC 20476 / IMI 206040)</name>
    <name type="common">Trichoderma atroviride</name>
    <dbReference type="NCBI Taxonomy" id="452589"/>
    <lineage>
        <taxon>Eukaryota</taxon>
        <taxon>Fungi</taxon>
        <taxon>Dikarya</taxon>
        <taxon>Ascomycota</taxon>
        <taxon>Pezizomycotina</taxon>
        <taxon>Sordariomycetes</taxon>
        <taxon>Hypocreomycetidae</taxon>
        <taxon>Hypocreales</taxon>
        <taxon>Hypocreaceae</taxon>
        <taxon>Trichoderma</taxon>
    </lineage>
</organism>
<proteinExistence type="predicted"/>
<evidence type="ECO:0000313" key="1">
    <source>
        <dbReference type="EMBL" id="EHK45868.1"/>
    </source>
</evidence>
<comment type="caution">
    <text evidence="1">The sequence shown here is derived from an EMBL/GenBank/DDBJ whole genome shotgun (WGS) entry which is preliminary data.</text>
</comment>
<dbReference type="HOGENOM" id="CLU_2855887_0_0_1"/>
<gene>
    <name evidence="1" type="ORF">TRIATDRAFT_256785</name>
</gene>
<evidence type="ECO:0000313" key="2">
    <source>
        <dbReference type="Proteomes" id="UP000005426"/>
    </source>
</evidence>
<keyword evidence="2" id="KW-1185">Reference proteome</keyword>
<dbReference type="EMBL" id="ABDG02000023">
    <property type="protein sequence ID" value="EHK45868.1"/>
    <property type="molecule type" value="Genomic_DNA"/>
</dbReference>
<sequence>MAGFQIVLLPLLPPLPPAPSCGSLLPSIPSASRAGCERKLRSKYRERLTCATGLEQALQGCSPTV</sequence>
<accession>G9NT19</accession>
<protein>
    <submittedName>
        <fullName evidence="1">Uncharacterized protein</fullName>
    </submittedName>
</protein>
<feature type="non-terminal residue" evidence="1">
    <location>
        <position position="65"/>
    </location>
</feature>